<evidence type="ECO:0000313" key="3">
    <source>
        <dbReference type="EMBL" id="PSK89993.1"/>
    </source>
</evidence>
<dbReference type="SUPFAM" id="SSF50494">
    <property type="entry name" value="Trypsin-like serine proteases"/>
    <property type="match status" value="1"/>
</dbReference>
<dbReference type="PANTHER" id="PTHR24256">
    <property type="entry name" value="TRYPTASE-RELATED"/>
    <property type="match status" value="1"/>
</dbReference>
<dbReference type="InterPro" id="IPR009003">
    <property type="entry name" value="Peptidase_S1_PA"/>
</dbReference>
<name>A0A2P8CYF5_9ACTN</name>
<dbReference type="AlphaFoldDB" id="A0A2P8CYF5"/>
<dbReference type="InterPro" id="IPR051487">
    <property type="entry name" value="Ser/Thr_Proteases_Immune/Dev"/>
</dbReference>
<dbReference type="InterPro" id="IPR043504">
    <property type="entry name" value="Peptidase_S1_PA_chymotrypsin"/>
</dbReference>
<dbReference type="GO" id="GO:0004252">
    <property type="term" value="F:serine-type endopeptidase activity"/>
    <property type="evidence" value="ECO:0007669"/>
    <property type="project" value="InterPro"/>
</dbReference>
<accession>A0A2P8CYF5</accession>
<evidence type="ECO:0000259" key="2">
    <source>
        <dbReference type="Pfam" id="PF00089"/>
    </source>
</evidence>
<gene>
    <name evidence="3" type="ORF">CLV63_12498</name>
</gene>
<dbReference type="InterPro" id="IPR001254">
    <property type="entry name" value="Trypsin_dom"/>
</dbReference>
<organism evidence="3 4">
    <name type="scientific">Murinocardiopsis flavida</name>
    <dbReference type="NCBI Taxonomy" id="645275"/>
    <lineage>
        <taxon>Bacteria</taxon>
        <taxon>Bacillati</taxon>
        <taxon>Actinomycetota</taxon>
        <taxon>Actinomycetes</taxon>
        <taxon>Streptosporangiales</taxon>
        <taxon>Nocardiopsidaceae</taxon>
        <taxon>Murinocardiopsis</taxon>
    </lineage>
</organism>
<dbReference type="EMBL" id="PYGA01000024">
    <property type="protein sequence ID" value="PSK89993.1"/>
    <property type="molecule type" value="Genomic_DNA"/>
</dbReference>
<reference evidence="3 4" key="1">
    <citation type="submission" date="2018-03" db="EMBL/GenBank/DDBJ databases">
        <title>Genomic Encyclopedia of Archaeal and Bacterial Type Strains, Phase II (KMG-II): from individual species to whole genera.</title>
        <authorList>
            <person name="Goeker M."/>
        </authorList>
    </citation>
    <scope>NUCLEOTIDE SEQUENCE [LARGE SCALE GENOMIC DNA]</scope>
    <source>
        <strain evidence="3 4">DSM 45312</strain>
    </source>
</reference>
<dbReference type="Gene3D" id="2.40.10.10">
    <property type="entry name" value="Trypsin-like serine proteases"/>
    <property type="match status" value="1"/>
</dbReference>
<dbReference type="RefSeq" id="WP_245929085.1">
    <property type="nucleotide sequence ID" value="NZ_PYGA01000024.1"/>
</dbReference>
<protein>
    <submittedName>
        <fullName evidence="3">Trypsin</fullName>
    </submittedName>
</protein>
<keyword evidence="4" id="KW-1185">Reference proteome</keyword>
<comment type="caution">
    <text evidence="3">The sequence shown here is derived from an EMBL/GenBank/DDBJ whole genome shotgun (WGS) entry which is preliminary data.</text>
</comment>
<feature type="domain" description="Peptidase S1" evidence="2">
    <location>
        <begin position="8"/>
        <end position="98"/>
    </location>
</feature>
<keyword evidence="1" id="KW-1015">Disulfide bond</keyword>
<sequence length="104" mass="11076">MADEFGEEPKPDILQELDTEVVPVDRCAELDANSDLCSEHPTDEAQVCTTDSGGPLIRGAEGRWELVGVVSRDGDYDVSPLCVGPSVFTDAVAHADWITTTVAA</sequence>
<evidence type="ECO:0000256" key="1">
    <source>
        <dbReference type="ARBA" id="ARBA00023157"/>
    </source>
</evidence>
<dbReference type="GO" id="GO:0006508">
    <property type="term" value="P:proteolysis"/>
    <property type="evidence" value="ECO:0007669"/>
    <property type="project" value="InterPro"/>
</dbReference>
<evidence type="ECO:0000313" key="4">
    <source>
        <dbReference type="Proteomes" id="UP000240542"/>
    </source>
</evidence>
<dbReference type="Pfam" id="PF00089">
    <property type="entry name" value="Trypsin"/>
    <property type="match status" value="1"/>
</dbReference>
<dbReference type="Proteomes" id="UP000240542">
    <property type="component" value="Unassembled WGS sequence"/>
</dbReference>
<proteinExistence type="predicted"/>